<accession>A0A9N7YGJ1</accession>
<organism evidence="2 3">
    <name type="scientific">Pleuronectes platessa</name>
    <name type="common">European plaice</name>
    <dbReference type="NCBI Taxonomy" id="8262"/>
    <lineage>
        <taxon>Eukaryota</taxon>
        <taxon>Metazoa</taxon>
        <taxon>Chordata</taxon>
        <taxon>Craniata</taxon>
        <taxon>Vertebrata</taxon>
        <taxon>Euteleostomi</taxon>
        <taxon>Actinopterygii</taxon>
        <taxon>Neopterygii</taxon>
        <taxon>Teleostei</taxon>
        <taxon>Neoteleostei</taxon>
        <taxon>Acanthomorphata</taxon>
        <taxon>Carangaria</taxon>
        <taxon>Pleuronectiformes</taxon>
        <taxon>Pleuronectoidei</taxon>
        <taxon>Pleuronectidae</taxon>
        <taxon>Pleuronectes</taxon>
    </lineage>
</organism>
<feature type="region of interest" description="Disordered" evidence="1">
    <location>
        <begin position="85"/>
        <end position="106"/>
    </location>
</feature>
<dbReference type="Proteomes" id="UP001153269">
    <property type="component" value="Unassembled WGS sequence"/>
</dbReference>
<proteinExistence type="predicted"/>
<protein>
    <submittedName>
        <fullName evidence="2">Uncharacterized protein</fullName>
    </submittedName>
</protein>
<dbReference type="AlphaFoldDB" id="A0A9N7YGJ1"/>
<keyword evidence="3" id="KW-1185">Reference proteome</keyword>
<dbReference type="PROSITE" id="PS51257">
    <property type="entry name" value="PROKAR_LIPOPROTEIN"/>
    <property type="match status" value="1"/>
</dbReference>
<gene>
    <name evidence="2" type="ORF">PLEPLA_LOCUS12792</name>
</gene>
<feature type="compositionally biased region" description="Basic and acidic residues" evidence="1">
    <location>
        <begin position="85"/>
        <end position="104"/>
    </location>
</feature>
<reference evidence="2" key="1">
    <citation type="submission" date="2020-03" db="EMBL/GenBank/DDBJ databases">
        <authorList>
            <person name="Weist P."/>
        </authorList>
    </citation>
    <scope>NUCLEOTIDE SEQUENCE</scope>
</reference>
<evidence type="ECO:0000256" key="1">
    <source>
        <dbReference type="SAM" id="MobiDB-lite"/>
    </source>
</evidence>
<feature type="non-terminal residue" evidence="2">
    <location>
        <position position="1"/>
    </location>
</feature>
<evidence type="ECO:0000313" key="2">
    <source>
        <dbReference type="EMBL" id="CAB1424863.1"/>
    </source>
</evidence>
<evidence type="ECO:0000313" key="3">
    <source>
        <dbReference type="Proteomes" id="UP001153269"/>
    </source>
</evidence>
<sequence>MRHTRGSGLPPHWGSSCSCLCSAQLINNHRSHPGAAFTVISAHIDKVVDHRPSRAGRYEDDEVSEVWWSTVIKEELFHLLKGEKGAGARGRDGAAEATPKKSEHAGSCGPLHTMVLISGEPRHENVDGASSVCLVDWELHREGKDLPAPINKQALSRLPLGSGNRNITKGSSAANQQTRITLVVSSCFAVRGTTFHVHIHQRYSPPIYNRSSQRSYITTSSR</sequence>
<name>A0A9N7YGJ1_PLEPL</name>
<dbReference type="EMBL" id="CADEAL010000760">
    <property type="protein sequence ID" value="CAB1424863.1"/>
    <property type="molecule type" value="Genomic_DNA"/>
</dbReference>
<comment type="caution">
    <text evidence="2">The sequence shown here is derived from an EMBL/GenBank/DDBJ whole genome shotgun (WGS) entry which is preliminary data.</text>
</comment>